<organism evidence="1">
    <name type="scientific">marine metagenome</name>
    <dbReference type="NCBI Taxonomy" id="408172"/>
    <lineage>
        <taxon>unclassified sequences</taxon>
        <taxon>metagenomes</taxon>
        <taxon>ecological metagenomes</taxon>
    </lineage>
</organism>
<proteinExistence type="predicted"/>
<dbReference type="SUPFAM" id="SSF53335">
    <property type="entry name" value="S-adenosyl-L-methionine-dependent methyltransferases"/>
    <property type="match status" value="1"/>
</dbReference>
<protein>
    <recommendedName>
        <fullName evidence="2">Methyltransferase type 11 domain-containing protein</fullName>
    </recommendedName>
</protein>
<evidence type="ECO:0008006" key="2">
    <source>
        <dbReference type="Google" id="ProtNLM"/>
    </source>
</evidence>
<dbReference type="AlphaFoldDB" id="A0A382DJT6"/>
<evidence type="ECO:0000313" key="1">
    <source>
        <dbReference type="EMBL" id="SVB38292.1"/>
    </source>
</evidence>
<name>A0A382DJT6_9ZZZZ</name>
<dbReference type="InterPro" id="IPR029063">
    <property type="entry name" value="SAM-dependent_MTases_sf"/>
</dbReference>
<dbReference type="Pfam" id="PF13489">
    <property type="entry name" value="Methyltransf_23"/>
    <property type="match status" value="1"/>
</dbReference>
<reference evidence="1" key="1">
    <citation type="submission" date="2018-05" db="EMBL/GenBank/DDBJ databases">
        <authorList>
            <person name="Lanie J.A."/>
            <person name="Ng W.-L."/>
            <person name="Kazmierczak K.M."/>
            <person name="Andrzejewski T.M."/>
            <person name="Davidsen T.M."/>
            <person name="Wayne K.J."/>
            <person name="Tettelin H."/>
            <person name="Glass J.I."/>
            <person name="Rusch D."/>
            <person name="Podicherti R."/>
            <person name="Tsui H.-C.T."/>
            <person name="Winkler M.E."/>
        </authorList>
    </citation>
    <scope>NUCLEOTIDE SEQUENCE</scope>
</reference>
<sequence length="262" mass="31258">MIPSVCRVCKNPVKAIFTSVLLQKYFTQYYQCNNCGYVQTGEPFWLEEAYKIPINKSDTGMIMRNYWFRNVTATIIYFLFDHKVKFFDYSGGYGIFVRLMRDMGFDFYWQDKHTENLFARGFEFKDSENNQVELLTCFEAFEHFAEPAAELEKLLSISRNILLSTEFIPDPPPSPDEWWYYGSKHGQHIGFFRKKTFEYLAKKHNLYFYTNGQNIHLLSEKRFPKAAFKWLTKVSKYMTPLIQKRMKSLTWKDFETLKAKIS</sequence>
<dbReference type="EMBL" id="UINC01039588">
    <property type="protein sequence ID" value="SVB38292.1"/>
    <property type="molecule type" value="Genomic_DNA"/>
</dbReference>
<gene>
    <name evidence="1" type="ORF">METZ01_LOCUS191146</name>
</gene>
<accession>A0A382DJT6</accession>